<dbReference type="AlphaFoldDB" id="A0A1F5T798"/>
<name>A0A1F5T798_9BACT</name>
<gene>
    <name evidence="2" type="ORF">A2482_02000</name>
</gene>
<sequence length="138" mass="16270">MDEHDDLYDIYSESPYLQELFQKTAPELHEEIMAMKGWKNRKHTIQVGGGKMQRKELLRQALEQATPAQLLRIRAIISAKQHKEYIVCREQYERDPDQSPTKELQRLNDLIKSFDQGEYNHPDMTELLSDKELGEALR</sequence>
<reference evidence="2 3" key="1">
    <citation type="journal article" date="2016" name="Nat. Commun.">
        <title>Thousands of microbial genomes shed light on interconnected biogeochemical processes in an aquifer system.</title>
        <authorList>
            <person name="Anantharaman K."/>
            <person name="Brown C.T."/>
            <person name="Hug L.A."/>
            <person name="Sharon I."/>
            <person name="Castelle C.J."/>
            <person name="Probst A.J."/>
            <person name="Thomas B.C."/>
            <person name="Singh A."/>
            <person name="Wilkins M.J."/>
            <person name="Karaoz U."/>
            <person name="Brodie E.L."/>
            <person name="Williams K.H."/>
            <person name="Hubbard S.S."/>
            <person name="Banfield J.F."/>
        </authorList>
    </citation>
    <scope>NUCLEOTIDE SEQUENCE [LARGE SCALE GENOMIC DNA]</scope>
</reference>
<accession>A0A1F5T798</accession>
<feature type="compositionally biased region" description="Basic and acidic residues" evidence="1">
    <location>
        <begin position="118"/>
        <end position="138"/>
    </location>
</feature>
<evidence type="ECO:0000256" key="1">
    <source>
        <dbReference type="SAM" id="MobiDB-lite"/>
    </source>
</evidence>
<dbReference type="EMBL" id="MFGM01000067">
    <property type="protein sequence ID" value="OGF34825.1"/>
    <property type="molecule type" value="Genomic_DNA"/>
</dbReference>
<evidence type="ECO:0000313" key="2">
    <source>
        <dbReference type="EMBL" id="OGF34825.1"/>
    </source>
</evidence>
<proteinExistence type="predicted"/>
<protein>
    <submittedName>
        <fullName evidence="2">Uncharacterized protein</fullName>
    </submittedName>
</protein>
<evidence type="ECO:0000313" key="3">
    <source>
        <dbReference type="Proteomes" id="UP000178656"/>
    </source>
</evidence>
<organism evidence="2 3">
    <name type="scientific">Candidatus Falkowbacteria bacterium RIFOXYC2_FULL_48_21</name>
    <dbReference type="NCBI Taxonomy" id="1798005"/>
    <lineage>
        <taxon>Bacteria</taxon>
        <taxon>Candidatus Falkowiibacteriota</taxon>
    </lineage>
</organism>
<comment type="caution">
    <text evidence="2">The sequence shown here is derived from an EMBL/GenBank/DDBJ whole genome shotgun (WGS) entry which is preliminary data.</text>
</comment>
<dbReference type="Proteomes" id="UP000178656">
    <property type="component" value="Unassembled WGS sequence"/>
</dbReference>
<feature type="region of interest" description="Disordered" evidence="1">
    <location>
        <begin position="115"/>
        <end position="138"/>
    </location>
</feature>